<protein>
    <submittedName>
        <fullName evidence="1">Uncharacterized protein</fullName>
    </submittedName>
</protein>
<keyword evidence="2" id="KW-1185">Reference proteome</keyword>
<evidence type="ECO:0000313" key="2">
    <source>
        <dbReference type="Proteomes" id="UP000253961"/>
    </source>
</evidence>
<dbReference type="RefSeq" id="WP_115400817.1">
    <property type="nucleotide sequence ID" value="NZ_QPKV01000001.1"/>
</dbReference>
<dbReference type="AlphaFoldDB" id="A0A369Q1R5"/>
<dbReference type="EMBL" id="QPKV01000001">
    <property type="protein sequence ID" value="RDC58442.1"/>
    <property type="molecule type" value="Genomic_DNA"/>
</dbReference>
<evidence type="ECO:0000313" key="1">
    <source>
        <dbReference type="EMBL" id="RDC58442.1"/>
    </source>
</evidence>
<accession>A0A369Q1R5</accession>
<reference evidence="1 2" key="1">
    <citation type="submission" date="2018-07" db="EMBL/GenBank/DDBJ databases">
        <title>Pedobacter sp. nov., isolated from soil.</title>
        <authorList>
            <person name="Zhou L.Y."/>
            <person name="Du Z.J."/>
        </authorList>
    </citation>
    <scope>NUCLEOTIDE SEQUENCE [LARGE SCALE GENOMIC DNA]</scope>
    <source>
        <strain evidence="1 2">JDX94</strain>
    </source>
</reference>
<gene>
    <name evidence="1" type="ORF">DU508_00085</name>
</gene>
<name>A0A369Q1R5_9SPHI</name>
<proteinExistence type="predicted"/>
<organism evidence="1 2">
    <name type="scientific">Pedobacter chinensis</name>
    <dbReference type="NCBI Taxonomy" id="2282421"/>
    <lineage>
        <taxon>Bacteria</taxon>
        <taxon>Pseudomonadati</taxon>
        <taxon>Bacteroidota</taxon>
        <taxon>Sphingobacteriia</taxon>
        <taxon>Sphingobacteriales</taxon>
        <taxon>Sphingobacteriaceae</taxon>
        <taxon>Pedobacter</taxon>
    </lineage>
</organism>
<dbReference type="Proteomes" id="UP000253961">
    <property type="component" value="Unassembled WGS sequence"/>
</dbReference>
<comment type="caution">
    <text evidence="1">The sequence shown here is derived from an EMBL/GenBank/DDBJ whole genome shotgun (WGS) entry which is preliminary data.</text>
</comment>
<sequence length="96" mass="10495">MIKFIFKPAGCCQSHSVAITQVVHQVAVLAVALQDQDVPVAIVAEILFEPLAGQYEQMENCASAASLVPKRYNFAPVSRFNFFNALGVYQPLSSHL</sequence>